<feature type="transmembrane region" description="Helical" evidence="6">
    <location>
        <begin position="251"/>
        <end position="270"/>
    </location>
</feature>
<comment type="caution">
    <text evidence="7">The sequence shown here is derived from an EMBL/GenBank/DDBJ whole genome shotgun (WGS) entry which is preliminary data.</text>
</comment>
<evidence type="ECO:0000256" key="1">
    <source>
        <dbReference type="ARBA" id="ARBA00004651"/>
    </source>
</evidence>
<dbReference type="Pfam" id="PF01943">
    <property type="entry name" value="Polysacc_synt"/>
    <property type="match status" value="1"/>
</dbReference>
<dbReference type="GO" id="GO:0005886">
    <property type="term" value="C:plasma membrane"/>
    <property type="evidence" value="ECO:0007669"/>
    <property type="project" value="UniProtKB-SubCell"/>
</dbReference>
<dbReference type="STRING" id="1033810.HLPCO_001087"/>
<dbReference type="InterPro" id="IPR050833">
    <property type="entry name" value="Poly_Biosynth_Transport"/>
</dbReference>
<keyword evidence="5 6" id="KW-0472">Membrane</keyword>
<feature type="transmembrane region" description="Helical" evidence="6">
    <location>
        <begin position="323"/>
        <end position="341"/>
    </location>
</feature>
<feature type="transmembrane region" description="Helical" evidence="6">
    <location>
        <begin position="282"/>
        <end position="302"/>
    </location>
</feature>
<evidence type="ECO:0000256" key="2">
    <source>
        <dbReference type="ARBA" id="ARBA00022475"/>
    </source>
</evidence>
<keyword evidence="4 6" id="KW-1133">Transmembrane helix</keyword>
<evidence type="ECO:0000313" key="8">
    <source>
        <dbReference type="Proteomes" id="UP000005707"/>
    </source>
</evidence>
<gene>
    <name evidence="7" type="primary">spoVB</name>
    <name evidence="7" type="ORF">HLPCO_001087</name>
</gene>
<feature type="transmembrane region" description="Helical" evidence="6">
    <location>
        <begin position="41"/>
        <end position="65"/>
    </location>
</feature>
<dbReference type="EMBL" id="AFNU02000003">
    <property type="protein sequence ID" value="ERJ12747.1"/>
    <property type="molecule type" value="Genomic_DNA"/>
</dbReference>
<proteinExistence type="predicted"/>
<feature type="transmembrane region" description="Helical" evidence="6">
    <location>
        <begin position="448"/>
        <end position="468"/>
    </location>
</feature>
<dbReference type="NCBIfam" id="TIGR02900">
    <property type="entry name" value="spore_V_B"/>
    <property type="match status" value="1"/>
</dbReference>
<organism evidence="7 8">
    <name type="scientific">Haloplasma contractile SSD-17B</name>
    <dbReference type="NCBI Taxonomy" id="1033810"/>
    <lineage>
        <taxon>Bacteria</taxon>
        <taxon>Bacillati</taxon>
        <taxon>Mycoplasmatota</taxon>
        <taxon>Mollicutes</taxon>
        <taxon>Haloplasmatales</taxon>
        <taxon>Haloplasmataceae</taxon>
        <taxon>Haloplasma</taxon>
    </lineage>
</organism>
<sequence length="522" mass="58464">MRKQNFIQGTVILVVVGFIVKVLGLVNRVVIARYLTTEGVGIYMMTIPTLILFISLAQLGFPIAISKLVSENNVKKTTSNKRIVFSALKISLVISILLVALLLIGAKFLATELLNEPRTYYPLLSLLLFIPLVSFSSILKGYLTGHKIISVSAYAQLFEQIVRIITSVTLVLVLLPYGLIYAVCGAIISISLGEIASIIYMIYRIKNKRSWQMLLTVNDDMKDYDKDLYRDILTISLPATGSRLIGSMSHFLEPIIFSTAMLAIGLSSQFTTEVYGAFSGYAIPLLLIPSFISVAISTPLIPTISEAYATNNLKTITHHFNQAIFLSFVSGALATIVLSIYPNELMKLLFNTEEGTKFLSYMAPLFLMYYFQLPITSTLHAIDKAKHAMVNTLIGSLLKVFLIYVLVTNPAISYHGLAIAVIVNIVYVTIANYLVLRKSIEMKFKLETPITSILLMFATLLFGLYLRNTLTSEYAFILNIFIITLFYIGFLFIFDIGEINRVIKQMFKSNAEKRKAKRMQRK</sequence>
<dbReference type="PANTHER" id="PTHR30250">
    <property type="entry name" value="PST FAMILY PREDICTED COLANIC ACID TRANSPORTER"/>
    <property type="match status" value="1"/>
</dbReference>
<feature type="transmembrane region" description="Helical" evidence="6">
    <location>
        <begin position="120"/>
        <end position="139"/>
    </location>
</feature>
<dbReference type="InParanoid" id="F7PVT1"/>
<dbReference type="FunCoup" id="F7PVT1">
    <property type="interactions" value="51"/>
</dbReference>
<reference evidence="7 8" key="1">
    <citation type="journal article" date="2011" name="J. Bacteriol.">
        <title>Genome sequence of Haloplasma contractile, an unusual contractile bacterium from a deep-sea anoxic brine lake.</title>
        <authorList>
            <person name="Antunes A."/>
            <person name="Alam I."/>
            <person name="El Dorry H."/>
            <person name="Siam R."/>
            <person name="Robertson A."/>
            <person name="Bajic V.B."/>
            <person name="Stingl U."/>
        </authorList>
    </citation>
    <scope>NUCLEOTIDE SEQUENCE [LARGE SCALE GENOMIC DNA]</scope>
    <source>
        <strain evidence="7 8">SSD-17B</strain>
    </source>
</reference>
<keyword evidence="2" id="KW-1003">Cell membrane</keyword>
<feature type="transmembrane region" description="Helical" evidence="6">
    <location>
        <begin position="474"/>
        <end position="494"/>
    </location>
</feature>
<dbReference type="InterPro" id="IPR014249">
    <property type="entry name" value="Spore_V_B"/>
</dbReference>
<comment type="subcellular location">
    <subcellularLocation>
        <location evidence="1">Cell membrane</location>
        <topology evidence="1">Multi-pass membrane protein</topology>
    </subcellularLocation>
</comment>
<evidence type="ECO:0000256" key="5">
    <source>
        <dbReference type="ARBA" id="ARBA00023136"/>
    </source>
</evidence>
<dbReference type="OrthoDB" id="9775950at2"/>
<dbReference type="InterPro" id="IPR024923">
    <property type="entry name" value="PG_synth_SpoVB"/>
</dbReference>
<dbReference type="InterPro" id="IPR002797">
    <property type="entry name" value="Polysacc_synth"/>
</dbReference>
<evidence type="ECO:0000256" key="3">
    <source>
        <dbReference type="ARBA" id="ARBA00022692"/>
    </source>
</evidence>
<feature type="transmembrane region" description="Helical" evidence="6">
    <location>
        <begin position="12"/>
        <end position="35"/>
    </location>
</feature>
<dbReference type="Proteomes" id="UP000005707">
    <property type="component" value="Unassembled WGS sequence"/>
</dbReference>
<feature type="transmembrane region" description="Helical" evidence="6">
    <location>
        <begin position="389"/>
        <end position="407"/>
    </location>
</feature>
<evidence type="ECO:0000313" key="7">
    <source>
        <dbReference type="EMBL" id="ERJ12747.1"/>
    </source>
</evidence>
<feature type="transmembrane region" description="Helical" evidence="6">
    <location>
        <begin position="361"/>
        <end position="382"/>
    </location>
</feature>
<feature type="transmembrane region" description="Helical" evidence="6">
    <location>
        <begin position="151"/>
        <end position="173"/>
    </location>
</feature>
<feature type="transmembrane region" description="Helical" evidence="6">
    <location>
        <begin position="86"/>
        <end position="108"/>
    </location>
</feature>
<accession>F7PVT1</accession>
<dbReference type="PIRSF" id="PIRSF038958">
    <property type="entry name" value="PG_synth_SpoVB"/>
    <property type="match status" value="1"/>
</dbReference>
<keyword evidence="8" id="KW-1185">Reference proteome</keyword>
<evidence type="ECO:0000256" key="4">
    <source>
        <dbReference type="ARBA" id="ARBA00022989"/>
    </source>
</evidence>
<feature type="transmembrane region" description="Helical" evidence="6">
    <location>
        <begin position="179"/>
        <end position="203"/>
    </location>
</feature>
<reference evidence="7 8" key="2">
    <citation type="journal article" date="2013" name="PLoS ONE">
        <title>INDIGO - INtegrated Data Warehouse of MIcrobial GenOmes with Examples from the Red Sea Extremophiles.</title>
        <authorList>
            <person name="Alam I."/>
            <person name="Antunes A."/>
            <person name="Kamau A.A."/>
            <person name="Ba Alawi W."/>
            <person name="Kalkatawi M."/>
            <person name="Stingl U."/>
            <person name="Bajic V.B."/>
        </authorList>
    </citation>
    <scope>NUCLEOTIDE SEQUENCE [LARGE SCALE GENOMIC DNA]</scope>
    <source>
        <strain evidence="7 8">SSD-17B</strain>
    </source>
</reference>
<dbReference type="CDD" id="cd13124">
    <property type="entry name" value="MATE_SpoVB_like"/>
    <property type="match status" value="1"/>
</dbReference>
<evidence type="ECO:0000256" key="6">
    <source>
        <dbReference type="SAM" id="Phobius"/>
    </source>
</evidence>
<dbReference type="PANTHER" id="PTHR30250:SF24">
    <property type="entry name" value="STAGE V SPORULATION PROTEIN B"/>
    <property type="match status" value="1"/>
</dbReference>
<name>F7PVT1_9MOLU</name>
<dbReference type="RefSeq" id="WP_008825841.1">
    <property type="nucleotide sequence ID" value="NZ_AFNU02000003.1"/>
</dbReference>
<protein>
    <submittedName>
        <fullName evidence="7">Stage V sporulation protein B</fullName>
    </submittedName>
</protein>
<dbReference type="eggNOG" id="COG2244">
    <property type="taxonomic scope" value="Bacteria"/>
</dbReference>
<keyword evidence="3 6" id="KW-0812">Transmembrane</keyword>
<dbReference type="AlphaFoldDB" id="F7PVT1"/>
<feature type="transmembrane region" description="Helical" evidence="6">
    <location>
        <begin position="413"/>
        <end position="436"/>
    </location>
</feature>